<feature type="domain" description="HTH merR-type" evidence="6">
    <location>
        <begin position="7"/>
        <end position="76"/>
    </location>
</feature>
<keyword evidence="8" id="KW-1185">Reference proteome</keyword>
<dbReference type="Gene3D" id="3.20.80.10">
    <property type="entry name" value="Regulatory factor, effector binding domain"/>
    <property type="match status" value="1"/>
</dbReference>
<dbReference type="InterPro" id="IPR047057">
    <property type="entry name" value="MerR_fam"/>
</dbReference>
<keyword evidence="5" id="KW-0175">Coiled coil</keyword>
<dbReference type="InterPro" id="IPR011256">
    <property type="entry name" value="Reg_factor_effector_dom_sf"/>
</dbReference>
<dbReference type="InterPro" id="IPR000551">
    <property type="entry name" value="MerR-type_HTH_dom"/>
</dbReference>
<organism evidence="7 8">
    <name type="scientific">Schwartzia succinivorans DSM 10502</name>
    <dbReference type="NCBI Taxonomy" id="1123243"/>
    <lineage>
        <taxon>Bacteria</taxon>
        <taxon>Bacillati</taxon>
        <taxon>Bacillota</taxon>
        <taxon>Negativicutes</taxon>
        <taxon>Selenomonadales</taxon>
        <taxon>Selenomonadaceae</taxon>
        <taxon>Schwartzia</taxon>
    </lineage>
</organism>
<dbReference type="EMBL" id="FQUG01000003">
    <property type="protein sequence ID" value="SHE61402.1"/>
    <property type="molecule type" value="Genomic_DNA"/>
</dbReference>
<evidence type="ECO:0000313" key="7">
    <source>
        <dbReference type="EMBL" id="SHE61402.1"/>
    </source>
</evidence>
<gene>
    <name evidence="7" type="ORF">SAMN02745190_00811</name>
</gene>
<dbReference type="GO" id="GO:0003677">
    <property type="term" value="F:DNA binding"/>
    <property type="evidence" value="ECO:0007669"/>
    <property type="project" value="UniProtKB-KW"/>
</dbReference>
<sequence length="286" mass="33681">MPHNQNFYTAGELAKMFNLSKQTLLYYDRIGLLQPEFVSENGYRNYSLHQYLTLEVITNLRKLDISISTIQKYLANRSPEMMRKLLEKKDKKCQETIEQNENIRKDIRVMFKQLDALEETCLNQITLTYRHSKNLYISKINSKSGHMGTIYILASHNMKVFSEHHFKERSVGWIVDGESFLNGTSAGAKAYFSTVSMNYYDEKENYFETAAGFYVSLRFKGTFHKNKRKLSKKISLFLKRNNLRPISDLYVQPLLNYWMCTSQDEYINQISIQVEQMEEPAEENDK</sequence>
<keyword evidence="3 7" id="KW-0238">DNA-binding</keyword>
<keyword evidence="4" id="KW-0804">Transcription</keyword>
<dbReference type="GO" id="GO:0003700">
    <property type="term" value="F:DNA-binding transcription factor activity"/>
    <property type="evidence" value="ECO:0007669"/>
    <property type="project" value="InterPro"/>
</dbReference>
<feature type="coiled-coil region" evidence="5">
    <location>
        <begin position="86"/>
        <end position="120"/>
    </location>
</feature>
<accession>A0A1M4UXJ7</accession>
<dbReference type="SUPFAM" id="SSF55136">
    <property type="entry name" value="Probable bacterial effector-binding domain"/>
    <property type="match status" value="1"/>
</dbReference>
<keyword evidence="1" id="KW-0678">Repressor</keyword>
<protein>
    <submittedName>
        <fullName evidence="7">DNA-binding transcriptional regulator, MerR family</fullName>
    </submittedName>
</protein>
<dbReference type="PANTHER" id="PTHR30204:SF69">
    <property type="entry name" value="MERR-FAMILY TRANSCRIPTIONAL REGULATOR"/>
    <property type="match status" value="1"/>
</dbReference>
<dbReference type="STRING" id="1123243.SAMN02745190_00811"/>
<dbReference type="AlphaFoldDB" id="A0A1M4UXJ7"/>
<evidence type="ECO:0000256" key="2">
    <source>
        <dbReference type="ARBA" id="ARBA00023015"/>
    </source>
</evidence>
<proteinExistence type="predicted"/>
<dbReference type="PANTHER" id="PTHR30204">
    <property type="entry name" value="REDOX-CYCLING DRUG-SENSING TRANSCRIPTIONAL ACTIVATOR SOXR"/>
    <property type="match status" value="1"/>
</dbReference>
<evidence type="ECO:0000256" key="4">
    <source>
        <dbReference type="ARBA" id="ARBA00023163"/>
    </source>
</evidence>
<dbReference type="PROSITE" id="PS50937">
    <property type="entry name" value="HTH_MERR_2"/>
    <property type="match status" value="1"/>
</dbReference>
<reference evidence="7 8" key="1">
    <citation type="submission" date="2016-11" db="EMBL/GenBank/DDBJ databases">
        <authorList>
            <person name="Jaros S."/>
            <person name="Januszkiewicz K."/>
            <person name="Wedrychowicz H."/>
        </authorList>
    </citation>
    <scope>NUCLEOTIDE SEQUENCE [LARGE SCALE GENOMIC DNA]</scope>
    <source>
        <strain evidence="7 8">DSM 10502</strain>
    </source>
</reference>
<evidence type="ECO:0000256" key="1">
    <source>
        <dbReference type="ARBA" id="ARBA00022491"/>
    </source>
</evidence>
<evidence type="ECO:0000256" key="5">
    <source>
        <dbReference type="SAM" id="Coils"/>
    </source>
</evidence>
<evidence type="ECO:0000256" key="3">
    <source>
        <dbReference type="ARBA" id="ARBA00023125"/>
    </source>
</evidence>
<dbReference type="SMART" id="SM00422">
    <property type="entry name" value="HTH_MERR"/>
    <property type="match status" value="1"/>
</dbReference>
<dbReference type="SUPFAM" id="SSF46955">
    <property type="entry name" value="Putative DNA-binding domain"/>
    <property type="match status" value="1"/>
</dbReference>
<evidence type="ECO:0000259" key="6">
    <source>
        <dbReference type="PROSITE" id="PS50937"/>
    </source>
</evidence>
<dbReference type="Proteomes" id="UP000184404">
    <property type="component" value="Unassembled WGS sequence"/>
</dbReference>
<keyword evidence="2" id="KW-0805">Transcription regulation</keyword>
<dbReference type="Pfam" id="PF13411">
    <property type="entry name" value="MerR_1"/>
    <property type="match status" value="1"/>
</dbReference>
<evidence type="ECO:0000313" key="8">
    <source>
        <dbReference type="Proteomes" id="UP000184404"/>
    </source>
</evidence>
<dbReference type="InterPro" id="IPR009061">
    <property type="entry name" value="DNA-bd_dom_put_sf"/>
</dbReference>
<dbReference type="Gene3D" id="1.10.1660.10">
    <property type="match status" value="1"/>
</dbReference>
<name>A0A1M4UXJ7_9FIRM</name>